<dbReference type="Proteomes" id="UP000300142">
    <property type="component" value="Unassembled WGS sequence"/>
</dbReference>
<proteinExistence type="predicted"/>
<dbReference type="AlphaFoldDB" id="A0A479ZRQ7"/>
<dbReference type="CDD" id="cd10450">
    <property type="entry name" value="GIY-YIG_AtGrxS16_like"/>
    <property type="match status" value="1"/>
</dbReference>
<gene>
    <name evidence="1" type="ORF">SR1949_04830</name>
</gene>
<reference evidence="2" key="1">
    <citation type="submission" date="2019-02" db="EMBL/GenBank/DDBJ databases">
        <title>Draft genome sequence of Sphaerospermopsis reniformis NIES-1949.</title>
        <authorList>
            <person name="Yamaguchi H."/>
            <person name="Suzuki S."/>
            <person name="Kawachi M."/>
        </authorList>
    </citation>
    <scope>NUCLEOTIDE SEQUENCE [LARGE SCALE GENOMIC DNA]</scope>
    <source>
        <strain evidence="2">NIES-1949</strain>
    </source>
</reference>
<evidence type="ECO:0000313" key="1">
    <source>
        <dbReference type="EMBL" id="GCL35389.1"/>
    </source>
</evidence>
<organism evidence="1 2">
    <name type="scientific">Sphaerospermopsis reniformis</name>
    <dbReference type="NCBI Taxonomy" id="531300"/>
    <lineage>
        <taxon>Bacteria</taxon>
        <taxon>Bacillati</taxon>
        <taxon>Cyanobacteriota</taxon>
        <taxon>Cyanophyceae</taxon>
        <taxon>Nostocales</taxon>
        <taxon>Aphanizomenonaceae</taxon>
        <taxon>Sphaerospermopsis</taxon>
    </lineage>
</organism>
<evidence type="ECO:0008006" key="3">
    <source>
        <dbReference type="Google" id="ProtNLM"/>
    </source>
</evidence>
<dbReference type="InterPro" id="IPR049578">
    <property type="entry name" value="CAXIP1-like_GIY-YIG_dom"/>
</dbReference>
<dbReference type="EMBL" id="BJCE01000009">
    <property type="protein sequence ID" value="GCL35389.1"/>
    <property type="molecule type" value="Genomic_DNA"/>
</dbReference>
<protein>
    <recommendedName>
        <fullName evidence="3">Nuclease subunit of the excinuclease complex</fullName>
    </recommendedName>
</protein>
<keyword evidence="2" id="KW-1185">Reference proteome</keyword>
<name>A0A479ZRQ7_9CYAN</name>
<comment type="caution">
    <text evidence="1">The sequence shown here is derived from an EMBL/GenBank/DDBJ whole genome shotgun (WGS) entry which is preliminary data.</text>
</comment>
<sequence>MTTEIDIPALNTLEYVTYIDENGELPAHFQGKIGVYAIFDKDKILQFVSYSRDVYLSCKQHLVRQPEKCYWLKVHTIERPNRTILEKIENTWIVENGSLPLGNGENKEKWTNPINTQALMTDEEKANYQNPLIDESSKSKIIKNVARRIESEILAVLESRGLKTQMRFHPKLKEEGLLDLK</sequence>
<accession>A0A479ZRQ7</accession>
<evidence type="ECO:0000313" key="2">
    <source>
        <dbReference type="Proteomes" id="UP000300142"/>
    </source>
</evidence>
<dbReference type="RefSeq" id="WP_137666248.1">
    <property type="nucleotide sequence ID" value="NZ_BJCE01000009.1"/>
</dbReference>